<dbReference type="InterPro" id="IPR004408">
    <property type="entry name" value="Biotin_CoA_COase_ligase"/>
</dbReference>
<evidence type="ECO:0000313" key="6">
    <source>
        <dbReference type="EMBL" id="WCR05282.1"/>
    </source>
</evidence>
<dbReference type="NCBIfam" id="TIGR00121">
    <property type="entry name" value="birA_ligase"/>
    <property type="match status" value="1"/>
</dbReference>
<dbReference type="SUPFAM" id="SSF55681">
    <property type="entry name" value="Class II aaRS and biotin synthetases"/>
    <property type="match status" value="1"/>
</dbReference>
<dbReference type="InterPro" id="IPR003142">
    <property type="entry name" value="BPL_C"/>
</dbReference>
<proteinExistence type="predicted"/>
<name>A0ABY7SE02_9RHOB</name>
<evidence type="ECO:0000256" key="2">
    <source>
        <dbReference type="ARBA" id="ARBA00023267"/>
    </source>
</evidence>
<evidence type="ECO:0000256" key="4">
    <source>
        <dbReference type="ARBA" id="ARBA00047846"/>
    </source>
</evidence>
<dbReference type="InterPro" id="IPR004143">
    <property type="entry name" value="BPL_LPL_catalytic"/>
</dbReference>
<dbReference type="InterPro" id="IPR045864">
    <property type="entry name" value="aa-tRNA-synth_II/BPL/LPL"/>
</dbReference>
<dbReference type="EMBL" id="CP067140">
    <property type="protein sequence ID" value="WCR05282.1"/>
    <property type="molecule type" value="Genomic_DNA"/>
</dbReference>
<evidence type="ECO:0000256" key="3">
    <source>
        <dbReference type="ARBA" id="ARBA00024227"/>
    </source>
</evidence>
<dbReference type="GO" id="GO:0004077">
    <property type="term" value="F:biotin--[biotin carboxyl-carrier protein] ligase activity"/>
    <property type="evidence" value="ECO:0007669"/>
    <property type="project" value="UniProtKB-EC"/>
</dbReference>
<keyword evidence="7" id="KW-1185">Reference proteome</keyword>
<gene>
    <name evidence="6" type="ORF">JHX88_12115</name>
</gene>
<evidence type="ECO:0000256" key="1">
    <source>
        <dbReference type="ARBA" id="ARBA00022598"/>
    </source>
</evidence>
<keyword evidence="1 6" id="KW-0436">Ligase</keyword>
<dbReference type="Pfam" id="PF03099">
    <property type="entry name" value="BPL_LplA_LipB"/>
    <property type="match status" value="1"/>
</dbReference>
<feature type="domain" description="BPL/LPL catalytic" evidence="5">
    <location>
        <begin position="1"/>
        <end position="188"/>
    </location>
</feature>
<keyword evidence="2" id="KW-0092">Biotin</keyword>
<comment type="catalytic activity">
    <reaction evidence="4">
        <text>biotin + L-lysyl-[protein] + ATP = N(6)-biotinyl-L-lysyl-[protein] + AMP + diphosphate + H(+)</text>
        <dbReference type="Rhea" id="RHEA:11756"/>
        <dbReference type="Rhea" id="RHEA-COMP:9752"/>
        <dbReference type="Rhea" id="RHEA-COMP:10505"/>
        <dbReference type="ChEBI" id="CHEBI:15378"/>
        <dbReference type="ChEBI" id="CHEBI:29969"/>
        <dbReference type="ChEBI" id="CHEBI:30616"/>
        <dbReference type="ChEBI" id="CHEBI:33019"/>
        <dbReference type="ChEBI" id="CHEBI:57586"/>
        <dbReference type="ChEBI" id="CHEBI:83144"/>
        <dbReference type="ChEBI" id="CHEBI:456215"/>
        <dbReference type="EC" id="6.3.4.15"/>
    </reaction>
</comment>
<dbReference type="PANTHER" id="PTHR12835">
    <property type="entry name" value="BIOTIN PROTEIN LIGASE"/>
    <property type="match status" value="1"/>
</dbReference>
<sequence length="253" mass="26868">MTAGWPEGVARHVLERVDSTNAEAFRLAPQLSGPAWIMARRQEAGRGRRGRPWTDPPGNFAATLILRPEGGPSDAARLSFVAALALHEALTGLCGPQLNITLKWPNDVLLNGGKLSGILLESAGAGKQMSALAIGIGVNLVDAPDSASVEEQATRPVSLKGETGLLVTPEELLDALAPAFDRWWRQMRAYGFAPIRQAWLARAAKLGETIIARTGTTRTEGRFDGIDDTGALILATPKGRQAIPAAEIYFSGG</sequence>
<dbReference type="CDD" id="cd16442">
    <property type="entry name" value="BPL"/>
    <property type="match status" value="1"/>
</dbReference>
<dbReference type="PROSITE" id="PS51733">
    <property type="entry name" value="BPL_LPL_CATALYTIC"/>
    <property type="match status" value="1"/>
</dbReference>
<protein>
    <recommendedName>
        <fullName evidence="3">biotin--[biotin carboxyl-carrier protein] ligase</fullName>
        <ecNumber evidence="3">6.3.4.15</ecNumber>
    </recommendedName>
</protein>
<accession>A0ABY7SE02</accession>
<dbReference type="Gene3D" id="3.30.930.10">
    <property type="entry name" value="Bira Bifunctional Protein, Domain 2"/>
    <property type="match status" value="1"/>
</dbReference>
<dbReference type="PANTHER" id="PTHR12835:SF5">
    <property type="entry name" value="BIOTIN--PROTEIN LIGASE"/>
    <property type="match status" value="1"/>
</dbReference>
<reference evidence="6 7" key="1">
    <citation type="submission" date="2021-01" db="EMBL/GenBank/DDBJ databases">
        <title>Biogeographic distribution of Paracoccus.</title>
        <authorList>
            <person name="Hollensteiner J."/>
            <person name="Leineberger J."/>
            <person name="Brinkhoff T."/>
            <person name="Daniel R."/>
        </authorList>
    </citation>
    <scope>NUCLEOTIDE SEQUENCE [LARGE SCALE GENOMIC DNA]</scope>
    <source>
        <strain evidence="6 7">DSM 18447</strain>
    </source>
</reference>
<evidence type="ECO:0000313" key="7">
    <source>
        <dbReference type="Proteomes" id="UP001215549"/>
    </source>
</evidence>
<organism evidence="6 7">
    <name type="scientific">Paracoccus saliphilus</name>
    <dbReference type="NCBI Taxonomy" id="405559"/>
    <lineage>
        <taxon>Bacteria</taxon>
        <taxon>Pseudomonadati</taxon>
        <taxon>Pseudomonadota</taxon>
        <taxon>Alphaproteobacteria</taxon>
        <taxon>Rhodobacterales</taxon>
        <taxon>Paracoccaceae</taxon>
        <taxon>Paracoccus</taxon>
    </lineage>
</organism>
<evidence type="ECO:0000259" key="5">
    <source>
        <dbReference type="PROSITE" id="PS51733"/>
    </source>
</evidence>
<dbReference type="Pfam" id="PF02237">
    <property type="entry name" value="BPL_C"/>
    <property type="match status" value="1"/>
</dbReference>
<dbReference type="EC" id="6.3.4.15" evidence="3"/>
<dbReference type="Proteomes" id="UP001215549">
    <property type="component" value="Chromosome"/>
</dbReference>